<dbReference type="SUPFAM" id="SSF52047">
    <property type="entry name" value="RNI-like"/>
    <property type="match status" value="1"/>
</dbReference>
<dbReference type="AlphaFoldDB" id="A0AAD7CBW2"/>
<evidence type="ECO:0000313" key="2">
    <source>
        <dbReference type="Proteomes" id="UP001221142"/>
    </source>
</evidence>
<gene>
    <name evidence="1" type="ORF">FB45DRAFT_1021268</name>
</gene>
<proteinExistence type="predicted"/>
<organism evidence="1 2">
    <name type="scientific">Roridomyces roridus</name>
    <dbReference type="NCBI Taxonomy" id="1738132"/>
    <lineage>
        <taxon>Eukaryota</taxon>
        <taxon>Fungi</taxon>
        <taxon>Dikarya</taxon>
        <taxon>Basidiomycota</taxon>
        <taxon>Agaricomycotina</taxon>
        <taxon>Agaricomycetes</taxon>
        <taxon>Agaricomycetidae</taxon>
        <taxon>Agaricales</taxon>
        <taxon>Marasmiineae</taxon>
        <taxon>Mycenaceae</taxon>
        <taxon>Roridomyces</taxon>
    </lineage>
</organism>
<dbReference type="Gene3D" id="3.80.10.10">
    <property type="entry name" value="Ribonuclease Inhibitor"/>
    <property type="match status" value="1"/>
</dbReference>
<name>A0AAD7CBW2_9AGAR</name>
<comment type="caution">
    <text evidence="1">The sequence shown here is derived from an EMBL/GenBank/DDBJ whole genome shotgun (WGS) entry which is preliminary data.</text>
</comment>
<evidence type="ECO:0000313" key="1">
    <source>
        <dbReference type="EMBL" id="KAJ7644504.1"/>
    </source>
</evidence>
<dbReference type="InterPro" id="IPR032675">
    <property type="entry name" value="LRR_dom_sf"/>
</dbReference>
<sequence>MSSGPLRARLAAIQGAIVFHEEQLGLLRTQRESTERHLAAIAVYPVLTLPNEITSQIFMQWIYTDDKSNPMLLTWVCKLWREVAISTPQLWVHLKNLPRDHDIIEKWLSRAGSLPLNLDLDLRHIDYPDSHLYETLLRHSSQLETLTLALDSDSEAVTLPPGPFPHLTKLSISGIDPMDQGIHRPIVVQTTSLAAPQLRELILEYRAELPGNALQVYLPCMQLTSLELKANAAECLKFLVHTPNLERFTVHCEGGHFPNLGTWTLVTLPRLLSIHCAELTTSTLLEYFTLPALEELSIWLAPFNGWKEVVQNLIARSGCSIRKLDLSRRYISPPV</sequence>
<dbReference type="Proteomes" id="UP001221142">
    <property type="component" value="Unassembled WGS sequence"/>
</dbReference>
<reference evidence="1" key="1">
    <citation type="submission" date="2023-03" db="EMBL/GenBank/DDBJ databases">
        <title>Massive genome expansion in bonnet fungi (Mycena s.s.) driven by repeated elements and novel gene families across ecological guilds.</title>
        <authorList>
            <consortium name="Lawrence Berkeley National Laboratory"/>
            <person name="Harder C.B."/>
            <person name="Miyauchi S."/>
            <person name="Viragh M."/>
            <person name="Kuo A."/>
            <person name="Thoen E."/>
            <person name="Andreopoulos B."/>
            <person name="Lu D."/>
            <person name="Skrede I."/>
            <person name="Drula E."/>
            <person name="Henrissat B."/>
            <person name="Morin E."/>
            <person name="Kohler A."/>
            <person name="Barry K."/>
            <person name="LaButti K."/>
            <person name="Morin E."/>
            <person name="Salamov A."/>
            <person name="Lipzen A."/>
            <person name="Mereny Z."/>
            <person name="Hegedus B."/>
            <person name="Baldrian P."/>
            <person name="Stursova M."/>
            <person name="Weitz H."/>
            <person name="Taylor A."/>
            <person name="Grigoriev I.V."/>
            <person name="Nagy L.G."/>
            <person name="Martin F."/>
            <person name="Kauserud H."/>
        </authorList>
    </citation>
    <scope>NUCLEOTIDE SEQUENCE</scope>
    <source>
        <strain evidence="1">9284</strain>
    </source>
</reference>
<keyword evidence="2" id="KW-1185">Reference proteome</keyword>
<protein>
    <recommendedName>
        <fullName evidence="3">F-box domain-containing protein</fullName>
    </recommendedName>
</protein>
<evidence type="ECO:0008006" key="3">
    <source>
        <dbReference type="Google" id="ProtNLM"/>
    </source>
</evidence>
<dbReference type="EMBL" id="JARKIF010000003">
    <property type="protein sequence ID" value="KAJ7644504.1"/>
    <property type="molecule type" value="Genomic_DNA"/>
</dbReference>
<accession>A0AAD7CBW2</accession>